<feature type="domain" description="Carbohydrate kinase PfkB" evidence="3">
    <location>
        <begin position="16"/>
        <end position="320"/>
    </location>
</feature>
<dbReference type="CDD" id="cd01172">
    <property type="entry name" value="RfaE_like"/>
    <property type="match status" value="1"/>
</dbReference>
<dbReference type="GO" id="GO:0005829">
    <property type="term" value="C:cytosol"/>
    <property type="evidence" value="ECO:0007669"/>
    <property type="project" value="TreeGrafter"/>
</dbReference>
<accession>A0A2L1GQX0</accession>
<dbReference type="AlphaFoldDB" id="A0A2L1GQX0"/>
<dbReference type="SUPFAM" id="SSF53613">
    <property type="entry name" value="Ribokinase-like"/>
    <property type="match status" value="1"/>
</dbReference>
<keyword evidence="5" id="KW-1185">Reference proteome</keyword>
<keyword evidence="2 4" id="KW-0418">Kinase</keyword>
<dbReference type="OrthoDB" id="9802794at2"/>
<dbReference type="GO" id="GO:0033785">
    <property type="term" value="F:heptose 7-phosphate kinase activity"/>
    <property type="evidence" value="ECO:0007669"/>
    <property type="project" value="TreeGrafter"/>
</dbReference>
<protein>
    <submittedName>
        <fullName evidence="4">D-glycero-beta-D-manno-heptose-7-phosphate kinase</fullName>
    </submittedName>
</protein>
<proteinExistence type="predicted"/>
<organism evidence="4 5">
    <name type="scientific">Desulfobulbus oralis</name>
    <dbReference type="NCBI Taxonomy" id="1986146"/>
    <lineage>
        <taxon>Bacteria</taxon>
        <taxon>Pseudomonadati</taxon>
        <taxon>Thermodesulfobacteriota</taxon>
        <taxon>Desulfobulbia</taxon>
        <taxon>Desulfobulbales</taxon>
        <taxon>Desulfobulbaceae</taxon>
        <taxon>Desulfobulbus</taxon>
    </lineage>
</organism>
<dbReference type="KEGG" id="deo:CAY53_11595"/>
<evidence type="ECO:0000259" key="3">
    <source>
        <dbReference type="Pfam" id="PF00294"/>
    </source>
</evidence>
<dbReference type="Pfam" id="PF00294">
    <property type="entry name" value="PfkB"/>
    <property type="match status" value="1"/>
</dbReference>
<dbReference type="InterPro" id="IPR011913">
    <property type="entry name" value="RfaE_dom_I"/>
</dbReference>
<dbReference type="GO" id="GO:0033786">
    <property type="term" value="F:heptose-1-phosphate adenylyltransferase activity"/>
    <property type="evidence" value="ECO:0007669"/>
    <property type="project" value="TreeGrafter"/>
</dbReference>
<dbReference type="PANTHER" id="PTHR46969:SF1">
    <property type="entry name" value="BIFUNCTIONAL PROTEIN HLDE"/>
    <property type="match status" value="1"/>
</dbReference>
<evidence type="ECO:0000256" key="1">
    <source>
        <dbReference type="ARBA" id="ARBA00022679"/>
    </source>
</evidence>
<dbReference type="GO" id="GO:0016773">
    <property type="term" value="F:phosphotransferase activity, alcohol group as acceptor"/>
    <property type="evidence" value="ECO:0007669"/>
    <property type="project" value="InterPro"/>
</dbReference>
<evidence type="ECO:0000313" key="5">
    <source>
        <dbReference type="Proteomes" id="UP000239867"/>
    </source>
</evidence>
<gene>
    <name evidence="4" type="ORF">CAY53_11595</name>
</gene>
<keyword evidence="1" id="KW-0808">Transferase</keyword>
<dbReference type="InterPro" id="IPR011611">
    <property type="entry name" value="PfkB_dom"/>
</dbReference>
<dbReference type="EMBL" id="CP021255">
    <property type="protein sequence ID" value="AVD72038.1"/>
    <property type="molecule type" value="Genomic_DNA"/>
</dbReference>
<dbReference type="Gene3D" id="3.40.1190.20">
    <property type="match status" value="1"/>
</dbReference>
<dbReference type="Proteomes" id="UP000239867">
    <property type="component" value="Chromosome"/>
</dbReference>
<evidence type="ECO:0000313" key="4">
    <source>
        <dbReference type="EMBL" id="AVD72038.1"/>
    </source>
</evidence>
<name>A0A2L1GQX0_9BACT</name>
<dbReference type="InterPro" id="IPR029056">
    <property type="entry name" value="Ribokinase-like"/>
</dbReference>
<dbReference type="PANTHER" id="PTHR46969">
    <property type="entry name" value="BIFUNCTIONAL PROTEIN HLDE"/>
    <property type="match status" value="1"/>
</dbReference>
<dbReference type="RefSeq" id="WP_104937243.1">
    <property type="nucleotide sequence ID" value="NZ_CP021255.1"/>
</dbReference>
<evidence type="ECO:0000256" key="2">
    <source>
        <dbReference type="ARBA" id="ARBA00022777"/>
    </source>
</evidence>
<reference evidence="4 5" key="1">
    <citation type="journal article" date="2018" name="MBio">
        <title>Insights into the evolution of host association through the isolation and characterization of a novel human periodontal pathobiont, Desulfobulbus oralis.</title>
        <authorList>
            <person name="Cross K.L."/>
            <person name="Chirania P."/>
            <person name="Xiong W."/>
            <person name="Beall C.J."/>
            <person name="Elkins J.G."/>
            <person name="Giannone R.J."/>
            <person name="Griffen A.L."/>
            <person name="Guss A.M."/>
            <person name="Hettich R.L."/>
            <person name="Joshi S.S."/>
            <person name="Mokrzan E.M."/>
            <person name="Martin R.K."/>
            <person name="Zhulin I.B."/>
            <person name="Leys E.J."/>
            <person name="Podar M."/>
        </authorList>
    </citation>
    <scope>NUCLEOTIDE SEQUENCE [LARGE SCALE GENOMIC DNA]</scope>
    <source>
        <strain evidence="4 5">ORNL</strain>
    </source>
</reference>
<sequence length="329" mass="34477">MSDLRTLVPRFTGLHVLVIGDIILDHFVRGKASRISPEAPVPVVSVQREEYLLGGSANVLSNIVALGGRAEICGMIGQDPMGDKVLGLLSMVGDVGKGIVRTGRPTTLKTRVLAQGQQVVRIDREETGPLPAGALERLMDWLGCNLSRFDAVLVSDYAKGMVSESTMQTLRHALDDARRTSGRPIPWVVDPKPVNMPHFAGASIITPNHHEAARMSGLPIRGEENLLAAARAIQDELALQAVLITRGSGGMALLENDRPMQLIPTVAKEVFDVTGAGDTVAATLALGLAAGGSMSEAARLANHAAGIVVGKIGTAAVSVPELLAALPPA</sequence>